<name>A0ABR1UYQ9_9PEZI</name>
<protein>
    <submittedName>
        <fullName evidence="2">Uncharacterized protein</fullName>
    </submittedName>
</protein>
<dbReference type="Proteomes" id="UP001446871">
    <property type="component" value="Unassembled WGS sequence"/>
</dbReference>
<sequence length="125" mass="14232">MAEKLNRNDEPGKGKPSKSSTPEPQAKMTDGETSEGGVQHLWERIRAIKTLGDDRQNDYLDEDIVITRLASEDTEGDENSSFSNMDRLPIETKHFIIQTVGWKGMSWKRGDFRIWHLVPEPNGSF</sequence>
<evidence type="ECO:0000313" key="3">
    <source>
        <dbReference type="Proteomes" id="UP001446871"/>
    </source>
</evidence>
<evidence type="ECO:0000313" key="2">
    <source>
        <dbReference type="EMBL" id="KAK8064061.1"/>
    </source>
</evidence>
<feature type="compositionally biased region" description="Basic and acidic residues" evidence="1">
    <location>
        <begin position="1"/>
        <end position="13"/>
    </location>
</feature>
<reference evidence="2 3" key="1">
    <citation type="submission" date="2023-01" db="EMBL/GenBank/DDBJ databases">
        <title>Analysis of 21 Apiospora genomes using comparative genomics revels a genus with tremendous synthesis potential of carbohydrate active enzymes and secondary metabolites.</title>
        <authorList>
            <person name="Sorensen T."/>
        </authorList>
    </citation>
    <scope>NUCLEOTIDE SEQUENCE [LARGE SCALE GENOMIC DNA]</scope>
    <source>
        <strain evidence="2 3">CBS 83171</strain>
    </source>
</reference>
<proteinExistence type="predicted"/>
<evidence type="ECO:0000256" key="1">
    <source>
        <dbReference type="SAM" id="MobiDB-lite"/>
    </source>
</evidence>
<organism evidence="2 3">
    <name type="scientific">Apiospora saccharicola</name>
    <dbReference type="NCBI Taxonomy" id="335842"/>
    <lineage>
        <taxon>Eukaryota</taxon>
        <taxon>Fungi</taxon>
        <taxon>Dikarya</taxon>
        <taxon>Ascomycota</taxon>
        <taxon>Pezizomycotina</taxon>
        <taxon>Sordariomycetes</taxon>
        <taxon>Xylariomycetidae</taxon>
        <taxon>Amphisphaeriales</taxon>
        <taxon>Apiosporaceae</taxon>
        <taxon>Apiospora</taxon>
    </lineage>
</organism>
<dbReference type="EMBL" id="JAQQWM010000005">
    <property type="protein sequence ID" value="KAK8064061.1"/>
    <property type="molecule type" value="Genomic_DNA"/>
</dbReference>
<comment type="caution">
    <text evidence="2">The sequence shown here is derived from an EMBL/GenBank/DDBJ whole genome shotgun (WGS) entry which is preliminary data.</text>
</comment>
<feature type="region of interest" description="Disordered" evidence="1">
    <location>
        <begin position="1"/>
        <end position="39"/>
    </location>
</feature>
<gene>
    <name evidence="2" type="ORF">PG996_008713</name>
</gene>
<accession>A0ABR1UYQ9</accession>
<keyword evidence="3" id="KW-1185">Reference proteome</keyword>